<organism evidence="1 2">
    <name type="scientific">Smallanthus sonchifolius</name>
    <dbReference type="NCBI Taxonomy" id="185202"/>
    <lineage>
        <taxon>Eukaryota</taxon>
        <taxon>Viridiplantae</taxon>
        <taxon>Streptophyta</taxon>
        <taxon>Embryophyta</taxon>
        <taxon>Tracheophyta</taxon>
        <taxon>Spermatophyta</taxon>
        <taxon>Magnoliopsida</taxon>
        <taxon>eudicotyledons</taxon>
        <taxon>Gunneridae</taxon>
        <taxon>Pentapetalae</taxon>
        <taxon>asterids</taxon>
        <taxon>campanulids</taxon>
        <taxon>Asterales</taxon>
        <taxon>Asteraceae</taxon>
        <taxon>Asteroideae</taxon>
        <taxon>Heliantheae alliance</taxon>
        <taxon>Millerieae</taxon>
        <taxon>Smallanthus</taxon>
    </lineage>
</organism>
<reference evidence="2" key="1">
    <citation type="journal article" date="2022" name="Mol. Ecol. Resour.">
        <title>The genomes of chicory, endive, great burdock and yacon provide insights into Asteraceae palaeo-polyploidization history and plant inulin production.</title>
        <authorList>
            <person name="Fan W."/>
            <person name="Wang S."/>
            <person name="Wang H."/>
            <person name="Wang A."/>
            <person name="Jiang F."/>
            <person name="Liu H."/>
            <person name="Zhao H."/>
            <person name="Xu D."/>
            <person name="Zhang Y."/>
        </authorList>
    </citation>
    <scope>NUCLEOTIDE SEQUENCE [LARGE SCALE GENOMIC DNA]</scope>
    <source>
        <strain evidence="2">cv. Yunnan</strain>
    </source>
</reference>
<evidence type="ECO:0000313" key="2">
    <source>
        <dbReference type="Proteomes" id="UP001056120"/>
    </source>
</evidence>
<reference evidence="1 2" key="2">
    <citation type="journal article" date="2022" name="Mol. Ecol. Resour.">
        <title>The genomes of chicory, endive, great burdock and yacon provide insights into Asteraceae paleo-polyploidization history and plant inulin production.</title>
        <authorList>
            <person name="Fan W."/>
            <person name="Wang S."/>
            <person name="Wang H."/>
            <person name="Wang A."/>
            <person name="Jiang F."/>
            <person name="Liu H."/>
            <person name="Zhao H."/>
            <person name="Xu D."/>
            <person name="Zhang Y."/>
        </authorList>
    </citation>
    <scope>NUCLEOTIDE SEQUENCE [LARGE SCALE GENOMIC DNA]</scope>
    <source>
        <strain evidence="2">cv. Yunnan</strain>
        <tissue evidence="1">Leaves</tissue>
    </source>
</reference>
<name>A0ACB9HMC8_9ASTR</name>
<dbReference type="Proteomes" id="UP001056120">
    <property type="component" value="Linkage Group LG12"/>
</dbReference>
<protein>
    <submittedName>
        <fullName evidence="1">Uncharacterized protein</fullName>
    </submittedName>
</protein>
<dbReference type="EMBL" id="CM042029">
    <property type="protein sequence ID" value="KAI3796879.1"/>
    <property type="molecule type" value="Genomic_DNA"/>
</dbReference>
<accession>A0ACB9HMC8</accession>
<evidence type="ECO:0000313" key="1">
    <source>
        <dbReference type="EMBL" id="KAI3796879.1"/>
    </source>
</evidence>
<keyword evidence="2" id="KW-1185">Reference proteome</keyword>
<proteinExistence type="predicted"/>
<gene>
    <name evidence="1" type="ORF">L1987_39565</name>
</gene>
<comment type="caution">
    <text evidence="1">The sequence shown here is derived from an EMBL/GenBank/DDBJ whole genome shotgun (WGS) entry which is preliminary data.</text>
</comment>
<sequence>MDGPTEEKTHTYLWTPQLFDPVFRKKRYMEDFFGSLPEGFVAEALALTTPRDASRLSSVNSFFRSAAEWNTVWGSFVPSECLAEGVDGRRHSMKEVYLRLCDHPIIIENGNKRLWLDKCTGKKCYMLAAKQFSIALVDSPSCWKWTSIADSRFKEVAELISVCSLEMSGTVNTSILSPTTTYVAHLVFMTTATTYGFDYQPVEVYIGDNSKTRMVYLDPQAQNRRGLRPRRRIGIFGGRAFGNYNVVPSPSPSPSADNCPKHREDGWFEVEIGEYFNKGGDEEELEISVMEVKGGNWKRGLIIQGIEIRPKKCV</sequence>